<dbReference type="GO" id="GO:0043190">
    <property type="term" value="C:ATP-binding cassette (ABC) transporter complex"/>
    <property type="evidence" value="ECO:0007669"/>
    <property type="project" value="InterPro"/>
</dbReference>
<dbReference type="Proteomes" id="UP000037507">
    <property type="component" value="Unassembled WGS sequence"/>
</dbReference>
<dbReference type="InterPro" id="IPR000914">
    <property type="entry name" value="SBP_5_dom"/>
</dbReference>
<evidence type="ECO:0000256" key="3">
    <source>
        <dbReference type="SAM" id="SignalP"/>
    </source>
</evidence>
<evidence type="ECO:0000313" key="6">
    <source>
        <dbReference type="Proteomes" id="UP000037507"/>
    </source>
</evidence>
<evidence type="ECO:0000256" key="1">
    <source>
        <dbReference type="ARBA" id="ARBA00005695"/>
    </source>
</evidence>
<feature type="chain" id="PRO_5015414492" evidence="3">
    <location>
        <begin position="24"/>
        <end position="511"/>
    </location>
</feature>
<dbReference type="EMBL" id="LFYT02000001">
    <property type="protein sequence ID" value="PVE44471.1"/>
    <property type="molecule type" value="Genomic_DNA"/>
</dbReference>
<dbReference type="Gene3D" id="3.10.105.10">
    <property type="entry name" value="Dipeptide-binding Protein, Domain 3"/>
    <property type="match status" value="1"/>
</dbReference>
<accession>A0A2T7UII8</accession>
<evidence type="ECO:0000259" key="4">
    <source>
        <dbReference type="Pfam" id="PF00496"/>
    </source>
</evidence>
<dbReference type="InterPro" id="IPR039424">
    <property type="entry name" value="SBP_5"/>
</dbReference>
<dbReference type="GO" id="GO:1904680">
    <property type="term" value="F:peptide transmembrane transporter activity"/>
    <property type="evidence" value="ECO:0007669"/>
    <property type="project" value="TreeGrafter"/>
</dbReference>
<dbReference type="STRING" id="1293045.H663_03285"/>
<keyword evidence="6" id="KW-1185">Reference proteome</keyword>
<sequence length="511" mass="56235">MLRLPRRHLLTLLLAALPMVSLAAPPKGGAANLAMIGEPQSLDPMASTADLVGTIMQHVYETLYTFDAKWNAIPMLADGMPKMSADGLTYNINIRKGVKLHSGRDLDAQDVVASLKRWMDMAPRGKSIAKDTASLEAKGSHTLEWKFKVPNASLLSQLALPSGMAAIMAKESIATPLTTFVGTGPYKFKERRPDQFVILSRFDTYSPRNEAASGYGGKREALLDELRFTPVPNANTRVEGALANQFQFADQLPAEALSRVEKGGAGVVPILTPSFGFPYLVLNTKEGVMANQGMRQAIQIAIGQGEMLTAAYGDKRFFTVEGNHFPQGTPFYSTAGTDQYNKQDAKRAKEMAEKAGYKGETIRLLTSRNFEFHHTMVQVMAEQLRAAGFKPEMQVVDWATLVQRRGDSKVWDIYMTHSGQFPEPMLSPPQLGDGAPGWWDTPAKAKALGDFNRQADPTKRAQLWGTVQQTVYNEVPYINVGKFSSLSARSSKLEGYTPATWPFFWNTGLSK</sequence>
<dbReference type="AlphaFoldDB" id="A0A2T7UII8"/>
<dbReference type="Gene3D" id="3.40.190.10">
    <property type="entry name" value="Periplasmic binding protein-like II"/>
    <property type="match status" value="1"/>
</dbReference>
<dbReference type="CDD" id="cd08502">
    <property type="entry name" value="PBP2_NikA_DppA_OppA_like_16"/>
    <property type="match status" value="1"/>
</dbReference>
<dbReference type="SUPFAM" id="SSF53850">
    <property type="entry name" value="Periplasmic binding protein-like II"/>
    <property type="match status" value="1"/>
</dbReference>
<dbReference type="InterPro" id="IPR030678">
    <property type="entry name" value="Peptide/Ni-bd"/>
</dbReference>
<organism evidence="5 6">
    <name type="scientific">Limnohabitans planktonicus II-D5</name>
    <dbReference type="NCBI Taxonomy" id="1293045"/>
    <lineage>
        <taxon>Bacteria</taxon>
        <taxon>Pseudomonadati</taxon>
        <taxon>Pseudomonadota</taxon>
        <taxon>Betaproteobacteria</taxon>
        <taxon>Burkholderiales</taxon>
        <taxon>Comamonadaceae</taxon>
        <taxon>Limnohabitans</taxon>
    </lineage>
</organism>
<gene>
    <name evidence="5" type="ORF">H663_000140</name>
</gene>
<protein>
    <submittedName>
        <fullName evidence="5">Peptide ABC transporter</fullName>
    </submittedName>
</protein>
<name>A0A2T7UII8_9BURK</name>
<dbReference type="PANTHER" id="PTHR30290:SF38">
    <property type="entry name" value="D,D-DIPEPTIDE-BINDING PERIPLASMIC PROTEIN DDPA-RELATED"/>
    <property type="match status" value="1"/>
</dbReference>
<proteinExistence type="inferred from homology"/>
<dbReference type="GO" id="GO:0015833">
    <property type="term" value="P:peptide transport"/>
    <property type="evidence" value="ECO:0007669"/>
    <property type="project" value="TreeGrafter"/>
</dbReference>
<dbReference type="Pfam" id="PF00496">
    <property type="entry name" value="SBP_bac_5"/>
    <property type="match status" value="1"/>
</dbReference>
<evidence type="ECO:0000256" key="2">
    <source>
        <dbReference type="ARBA" id="ARBA00022729"/>
    </source>
</evidence>
<dbReference type="PIRSF" id="PIRSF002741">
    <property type="entry name" value="MppA"/>
    <property type="match status" value="1"/>
</dbReference>
<dbReference type="RefSeq" id="WP_053169822.1">
    <property type="nucleotide sequence ID" value="NZ_LFYT02000001.1"/>
</dbReference>
<reference evidence="5" key="1">
    <citation type="submission" date="2017-04" db="EMBL/GenBank/DDBJ databases">
        <title>Unexpected and diverse lifestyles within the genus Limnohabitans.</title>
        <authorList>
            <person name="Kasalicky V."/>
            <person name="Mehrshad M."/>
            <person name="Andrei S.-A."/>
            <person name="Salcher M."/>
            <person name="Kratochvilova H."/>
            <person name="Simek K."/>
            <person name="Ghai R."/>
        </authorList>
    </citation>
    <scope>NUCLEOTIDE SEQUENCE [LARGE SCALE GENOMIC DNA]</scope>
    <source>
        <strain evidence="5">II-D5</strain>
    </source>
</reference>
<evidence type="ECO:0000313" key="5">
    <source>
        <dbReference type="EMBL" id="PVE44471.1"/>
    </source>
</evidence>
<comment type="caution">
    <text evidence="5">The sequence shown here is derived from an EMBL/GenBank/DDBJ whole genome shotgun (WGS) entry which is preliminary data.</text>
</comment>
<dbReference type="PANTHER" id="PTHR30290">
    <property type="entry name" value="PERIPLASMIC BINDING COMPONENT OF ABC TRANSPORTER"/>
    <property type="match status" value="1"/>
</dbReference>
<feature type="domain" description="Solute-binding protein family 5" evidence="4">
    <location>
        <begin position="73"/>
        <end position="422"/>
    </location>
</feature>
<dbReference type="GO" id="GO:0030288">
    <property type="term" value="C:outer membrane-bounded periplasmic space"/>
    <property type="evidence" value="ECO:0007669"/>
    <property type="project" value="UniProtKB-ARBA"/>
</dbReference>
<comment type="similarity">
    <text evidence="1">Belongs to the bacterial solute-binding protein 5 family.</text>
</comment>
<keyword evidence="2 3" id="KW-0732">Signal</keyword>
<feature type="signal peptide" evidence="3">
    <location>
        <begin position="1"/>
        <end position="23"/>
    </location>
</feature>